<dbReference type="Pfam" id="PF03772">
    <property type="entry name" value="Competence"/>
    <property type="match status" value="1"/>
</dbReference>
<feature type="transmembrane region" description="Helical" evidence="6">
    <location>
        <begin position="351"/>
        <end position="369"/>
    </location>
</feature>
<feature type="transmembrane region" description="Helical" evidence="6">
    <location>
        <begin position="460"/>
        <end position="487"/>
    </location>
</feature>
<accession>A0ABS3LJ49</accession>
<evidence type="ECO:0000256" key="6">
    <source>
        <dbReference type="SAM" id="Phobius"/>
    </source>
</evidence>
<evidence type="ECO:0000256" key="1">
    <source>
        <dbReference type="ARBA" id="ARBA00004651"/>
    </source>
</evidence>
<organism evidence="8 9">
    <name type="scientific">Acetobacter suratthaniensis</name>
    <dbReference type="NCBI Taxonomy" id="1502841"/>
    <lineage>
        <taxon>Bacteria</taxon>
        <taxon>Pseudomonadati</taxon>
        <taxon>Pseudomonadota</taxon>
        <taxon>Alphaproteobacteria</taxon>
        <taxon>Acetobacterales</taxon>
        <taxon>Acetobacteraceae</taxon>
        <taxon>Acetobacter</taxon>
    </lineage>
</organism>
<reference evidence="8 9" key="1">
    <citation type="submission" date="2021-03" db="EMBL/GenBank/DDBJ databases">
        <title>The complete genome sequence of Acetobacter suratthaniensis TBRC 1719.</title>
        <authorList>
            <person name="Charoenyingcharoen P."/>
            <person name="Yukphan P."/>
        </authorList>
    </citation>
    <scope>NUCLEOTIDE SEQUENCE [LARGE SCALE GENOMIC DNA]</scope>
    <source>
        <strain evidence="8 9">TBRC 1719</strain>
    </source>
</reference>
<feature type="transmembrane region" description="Helical" evidence="6">
    <location>
        <begin position="23"/>
        <end position="41"/>
    </location>
</feature>
<feature type="transmembrane region" description="Helical" evidence="6">
    <location>
        <begin position="48"/>
        <end position="67"/>
    </location>
</feature>
<feature type="transmembrane region" description="Helical" evidence="6">
    <location>
        <begin position="313"/>
        <end position="339"/>
    </location>
</feature>
<keyword evidence="5 6" id="KW-0472">Membrane</keyword>
<keyword evidence="2" id="KW-1003">Cell membrane</keyword>
<comment type="caution">
    <text evidence="8">The sequence shown here is derived from an EMBL/GenBank/DDBJ whole genome shotgun (WGS) entry which is preliminary data.</text>
</comment>
<keyword evidence="3 6" id="KW-0812">Transmembrane</keyword>
<dbReference type="Proteomes" id="UP000664399">
    <property type="component" value="Unassembled WGS sequence"/>
</dbReference>
<evidence type="ECO:0000256" key="2">
    <source>
        <dbReference type="ARBA" id="ARBA00022475"/>
    </source>
</evidence>
<feature type="transmembrane region" description="Helical" evidence="6">
    <location>
        <begin position="493"/>
        <end position="517"/>
    </location>
</feature>
<dbReference type="PANTHER" id="PTHR30619">
    <property type="entry name" value="DNA INTERNALIZATION/COMPETENCE PROTEIN COMEC/REC2"/>
    <property type="match status" value="1"/>
</dbReference>
<protein>
    <submittedName>
        <fullName evidence="8">ComEC/Rec2 family competence protein</fullName>
    </submittedName>
</protein>
<evidence type="ECO:0000256" key="5">
    <source>
        <dbReference type="ARBA" id="ARBA00023136"/>
    </source>
</evidence>
<evidence type="ECO:0000313" key="8">
    <source>
        <dbReference type="EMBL" id="MBO1327072.1"/>
    </source>
</evidence>
<dbReference type="EMBL" id="JAFVMG010000001">
    <property type="protein sequence ID" value="MBO1327072.1"/>
    <property type="molecule type" value="Genomic_DNA"/>
</dbReference>
<feature type="transmembrane region" description="Helical" evidence="6">
    <location>
        <begin position="559"/>
        <end position="576"/>
    </location>
</feature>
<feature type="domain" description="ComEC/Rec2-related protein" evidence="7">
    <location>
        <begin position="294"/>
        <end position="579"/>
    </location>
</feature>
<comment type="subcellular location">
    <subcellularLocation>
        <location evidence="1">Cell membrane</location>
        <topology evidence="1">Multi-pass membrane protein</topology>
    </subcellularLocation>
</comment>
<evidence type="ECO:0000259" key="7">
    <source>
        <dbReference type="Pfam" id="PF03772"/>
    </source>
</evidence>
<feature type="transmembrane region" description="Helical" evidence="6">
    <location>
        <begin position="583"/>
        <end position="599"/>
    </location>
</feature>
<feature type="transmembrane region" description="Helical" evidence="6">
    <location>
        <begin position="375"/>
        <end position="392"/>
    </location>
</feature>
<keyword evidence="4 6" id="KW-1133">Transmembrane helix</keyword>
<proteinExistence type="predicted"/>
<evidence type="ECO:0000256" key="4">
    <source>
        <dbReference type="ARBA" id="ARBA00022989"/>
    </source>
</evidence>
<evidence type="ECO:0000256" key="3">
    <source>
        <dbReference type="ARBA" id="ARBA00022692"/>
    </source>
</evidence>
<keyword evidence="9" id="KW-1185">Reference proteome</keyword>
<name>A0ABS3LJ49_9PROT</name>
<dbReference type="InterPro" id="IPR052159">
    <property type="entry name" value="Competence_DNA_uptake"/>
</dbReference>
<dbReference type="NCBIfam" id="TIGR00360">
    <property type="entry name" value="ComEC_N-term"/>
    <property type="match status" value="1"/>
</dbReference>
<gene>
    <name evidence="8" type="ORF">J2D75_01105</name>
</gene>
<evidence type="ECO:0000313" key="9">
    <source>
        <dbReference type="Proteomes" id="UP000664399"/>
    </source>
</evidence>
<feature type="transmembrane region" description="Helical" evidence="6">
    <location>
        <begin position="399"/>
        <end position="416"/>
    </location>
</feature>
<feature type="transmembrane region" description="Helical" evidence="6">
    <location>
        <begin position="73"/>
        <end position="94"/>
    </location>
</feature>
<dbReference type="PANTHER" id="PTHR30619:SF1">
    <property type="entry name" value="RECOMBINATION PROTEIN 2"/>
    <property type="match status" value="1"/>
</dbReference>
<sequence>MASVLFRCFEGLTALLVAEQRRLVLWVPVGLALGAAFYFYGLRAEPTAIGGVVMPLLLTVTAVGAGVVWRHSLLVRCVAGLCATLALGGLMAWVGTHRQPPMPELPRRGVALSGVVRAVHDLPPRGAGQRPVRRVDLVDVRLHMPLTETAPPLVRSLTVRLRADDTAALTEGGAVALRAVLHPPGFAALPGGRDWQFEAWFAGRAGSGTALSVHEAVPARPDAPHLPAVEGQDEPDLAGQEPAAFEAEVATGVERTGYTALWRQRLEILRSAMDERIRTSLPGAVGAVASVLLDGRGEAIPDSVRDDFAASGLAHLLAVAGLHLGIVMGVVMAVCRLGLAAWEYAALRWPCKALSALAAWGAGGAYVLLTGAHLPALRGWLMAGVVVLGLVAGRRAVSMRGLAFAATLLLLLWPQVVADMAFQMSMAAVMALVAGYESVHPRLQGWCAAQEGRMGRAGGFLLGHLAELALASLLAGLATLPVVMAHLGVIEPYFVLANLVAVPLMAVWIMPMGLLALLGMPFGLAAPGLWLMGLGLRPVLWLAHGVASLPGARFAVPAMPGWGLCMALLGLAWLCLWRRAWRLAGVVVFGVGLLSPWFVSQPDILLSPDGGLIGIRMPNSVLVLGHSVEQAAIEREWARALALPIRVFNPEHEGQTPDGGLVCGQDGVAGVCVFQRAGRTLLLIPAPFPAGLSIAEGQARMGTLCAGMDGVVSTGGLGHLCEGVPVRVDRAQARLEGAQAMYLASGRVRVVSDRQWSGARPWVLNPGGHGLPLLPLARSEDGLPTGHPGWFFSPPRFQTLP</sequence>
<dbReference type="InterPro" id="IPR004477">
    <property type="entry name" value="ComEC_N"/>
</dbReference>